<evidence type="ECO:0000313" key="1">
    <source>
        <dbReference type="EMBL" id="BCK78163.1"/>
    </source>
</evidence>
<dbReference type="KEGG" id="vfa:MM35RIKEN_03550"/>
<gene>
    <name evidence="1" type="ORF">MM35RIKEN_03550</name>
</gene>
<dbReference type="Proteomes" id="UP000681343">
    <property type="component" value="Chromosome"/>
</dbReference>
<accession>A0A810Q091</accession>
<proteinExistence type="predicted"/>
<dbReference type="EMBL" id="AP023415">
    <property type="protein sequence ID" value="BCK78163.1"/>
    <property type="molecule type" value="Genomic_DNA"/>
</dbReference>
<organism evidence="1 2">
    <name type="scientific">Vescimonas fastidiosa</name>
    <dbReference type="NCBI Taxonomy" id="2714353"/>
    <lineage>
        <taxon>Bacteria</taxon>
        <taxon>Bacillati</taxon>
        <taxon>Bacillota</taxon>
        <taxon>Clostridia</taxon>
        <taxon>Eubacteriales</taxon>
        <taxon>Oscillospiraceae</taxon>
        <taxon>Vescimonas</taxon>
    </lineage>
</organism>
<name>A0A810Q091_9FIRM</name>
<reference evidence="1" key="1">
    <citation type="submission" date="2020-09" db="EMBL/GenBank/DDBJ databases">
        <title>New species isolated from human feces.</title>
        <authorList>
            <person name="Kitahara M."/>
            <person name="Shigeno Y."/>
            <person name="Shime M."/>
            <person name="Matsumoto Y."/>
            <person name="Nakamura S."/>
            <person name="Motooka D."/>
            <person name="Fukuoka S."/>
            <person name="Nishikawa H."/>
            <person name="Benno Y."/>
        </authorList>
    </citation>
    <scope>NUCLEOTIDE SEQUENCE</scope>
    <source>
        <strain evidence="1">MM35</strain>
    </source>
</reference>
<keyword evidence="2" id="KW-1185">Reference proteome</keyword>
<protein>
    <submittedName>
        <fullName evidence="1">Uncharacterized protein</fullName>
    </submittedName>
</protein>
<evidence type="ECO:0000313" key="2">
    <source>
        <dbReference type="Proteomes" id="UP000681343"/>
    </source>
</evidence>
<dbReference type="AlphaFoldDB" id="A0A810Q091"/>
<dbReference type="RefSeq" id="WP_212818740.1">
    <property type="nucleotide sequence ID" value="NZ_AP023415.1"/>
</dbReference>
<sequence>MTDYLNNIPAKLEIIKASEISAHLPVKRKTPGGSCHARDPGVLFYFAA</sequence>